<protein>
    <submittedName>
        <fullName evidence="1">Uncharacterized protein</fullName>
    </submittedName>
</protein>
<keyword evidence="2" id="KW-1185">Reference proteome</keyword>
<accession>A0ABS7NX14</accession>
<name>A0ABS7NX14_9NOCA</name>
<evidence type="ECO:0000313" key="1">
    <source>
        <dbReference type="EMBL" id="MBY6322556.1"/>
    </source>
</evidence>
<comment type="caution">
    <text evidence="1">The sequence shown here is derived from an EMBL/GenBank/DDBJ whole genome shotgun (WGS) entry which is preliminary data.</text>
</comment>
<organism evidence="1 2">
    <name type="scientific">Rhodococcoides kroppenstedtii</name>
    <dbReference type="NCBI Taxonomy" id="293050"/>
    <lineage>
        <taxon>Bacteria</taxon>
        <taxon>Bacillati</taxon>
        <taxon>Actinomycetota</taxon>
        <taxon>Actinomycetes</taxon>
        <taxon>Mycobacteriales</taxon>
        <taxon>Nocardiaceae</taxon>
        <taxon>Rhodococcoides</taxon>
    </lineage>
</organism>
<proteinExistence type="predicted"/>
<dbReference type="RefSeq" id="WP_068099972.1">
    <property type="nucleotide sequence ID" value="NZ_JABUKE010000023.1"/>
</dbReference>
<gene>
    <name evidence="1" type="ORF">HQ605_17155</name>
</gene>
<sequence length="103" mass="11150">MDVVLCLQGDITSAGMEVIEEHRSGDLRRLVAAIAAPSRPASWFSFTDVDASPVPLVWLVDANGRAMLAELPREREHGLVAPPVLVAIDQLTLVSRTIHRPSA</sequence>
<dbReference type="Proteomes" id="UP001520140">
    <property type="component" value="Unassembled WGS sequence"/>
</dbReference>
<dbReference type="EMBL" id="JABUKG010000022">
    <property type="protein sequence ID" value="MBY6322556.1"/>
    <property type="molecule type" value="Genomic_DNA"/>
</dbReference>
<reference evidence="1 2" key="1">
    <citation type="submission" date="2020-06" db="EMBL/GenBank/DDBJ databases">
        <title>Taxonomy, biology and ecology of Rhodococcus bacteria occurring in California pistachio and other woody hosts as revealed by genome sequence analyses.</title>
        <authorList>
            <person name="Gai Y."/>
            <person name="Riely B."/>
        </authorList>
    </citation>
    <scope>NUCLEOTIDE SEQUENCE [LARGE SCALE GENOMIC DNA]</scope>
    <source>
        <strain evidence="1 2">BP-284</strain>
    </source>
</reference>
<evidence type="ECO:0000313" key="2">
    <source>
        <dbReference type="Proteomes" id="UP001520140"/>
    </source>
</evidence>